<protein>
    <submittedName>
        <fullName evidence="1">Uncharacterized protein</fullName>
    </submittedName>
</protein>
<dbReference type="AlphaFoldDB" id="H8I8K0"/>
<dbReference type="KEGG" id="mez:Mtc_0712"/>
<dbReference type="HOGENOM" id="CLU_2911501_0_0_2"/>
<sequence length="61" mass="6658">MGVVKLFSRLGALGGVSTGYREEESLDHHRISHDKPIARVPNLAITIVAQIQVGHCFVVSF</sequence>
<name>H8I8K0_METCZ</name>
<reference evidence="1 2" key="1">
    <citation type="journal article" date="2012" name="J. Bacteriol.">
        <title>Complete genome sequence of a thermophilic methanogen, Methanocella conradii HZ254, isolated from Chinese rice field soil.</title>
        <authorList>
            <person name="Lu Z."/>
            <person name="Lu Y."/>
        </authorList>
    </citation>
    <scope>NUCLEOTIDE SEQUENCE [LARGE SCALE GENOMIC DNA]</scope>
    <source>
        <strain evidence="2">DSM 24694 / JCM 17849 / CGMCC 1.5162 / HZ254</strain>
    </source>
</reference>
<gene>
    <name evidence="1" type="ordered locus">Mtc_0712</name>
</gene>
<keyword evidence="2" id="KW-1185">Reference proteome</keyword>
<dbReference type="EMBL" id="CP003243">
    <property type="protein sequence ID" value="AFC99476.1"/>
    <property type="molecule type" value="Genomic_DNA"/>
</dbReference>
<proteinExistence type="predicted"/>
<organism evidence="1 2">
    <name type="scientific">Methanocella conradii (strain DSM 24694 / JCM 17849 / CGMCC 1.5162 / HZ254)</name>
    <dbReference type="NCBI Taxonomy" id="1041930"/>
    <lineage>
        <taxon>Archaea</taxon>
        <taxon>Methanobacteriati</taxon>
        <taxon>Methanobacteriota</taxon>
        <taxon>Stenosarchaea group</taxon>
        <taxon>Methanomicrobia</taxon>
        <taxon>Methanocellales</taxon>
        <taxon>Methanocellaceae</taxon>
        <taxon>Methanocella</taxon>
    </lineage>
</organism>
<dbReference type="Proteomes" id="UP000005233">
    <property type="component" value="Chromosome"/>
</dbReference>
<evidence type="ECO:0000313" key="2">
    <source>
        <dbReference type="Proteomes" id="UP000005233"/>
    </source>
</evidence>
<evidence type="ECO:0000313" key="1">
    <source>
        <dbReference type="EMBL" id="AFC99476.1"/>
    </source>
</evidence>
<accession>H8I8K0</accession>